<evidence type="ECO:0000256" key="3">
    <source>
        <dbReference type="ARBA" id="ARBA00022475"/>
    </source>
</evidence>
<feature type="transmembrane region" description="Helical" evidence="7">
    <location>
        <begin position="139"/>
        <end position="158"/>
    </location>
</feature>
<dbReference type="EMBL" id="JADEXQ010000053">
    <property type="protein sequence ID" value="MBE9031137.1"/>
    <property type="molecule type" value="Genomic_DNA"/>
</dbReference>
<feature type="transmembrane region" description="Helical" evidence="7">
    <location>
        <begin position="170"/>
        <end position="190"/>
    </location>
</feature>
<feature type="domain" description="EamA" evidence="8">
    <location>
        <begin position="172"/>
        <end position="307"/>
    </location>
</feature>
<evidence type="ECO:0000313" key="9">
    <source>
        <dbReference type="EMBL" id="MBE9031137.1"/>
    </source>
</evidence>
<protein>
    <submittedName>
        <fullName evidence="9">DMT family transporter</fullName>
    </submittedName>
</protein>
<feature type="transmembrane region" description="Helical" evidence="7">
    <location>
        <begin position="267"/>
        <end position="286"/>
    </location>
</feature>
<comment type="similarity">
    <text evidence="2">Belongs to the EamA transporter family.</text>
</comment>
<sequence length="317" mass="34083">MNQIFAKISGRAYLLVAIVIFGLSNAITRKLTDLGATNLIDGRNPISFCNLLFVGNLVALLALLAIYGRQWKFRTLTQLSKFDWLALVLVATLSGALAPALIFAALEQTAVNNVVLIGRVEPPLALALSVIFLRERVNLWVILGVLLSFIGVALTVLIQPSGMMGAVSMIGRGELMTLSGAVALAVSSVISKHTLSKVPLGVFSIFRMLMGTVIFFAIVVRLFGPGHFMDVFSPFLWQWMLLYSLLIVVGGQLFWFQGLKKASAGEVSLISSFGPIVGILAALLILGEVPTMAQYIGGSIILLGVLLNQIGVAKQRQ</sequence>
<evidence type="ECO:0000313" key="10">
    <source>
        <dbReference type="Proteomes" id="UP000625316"/>
    </source>
</evidence>
<dbReference type="InterPro" id="IPR037185">
    <property type="entry name" value="EmrE-like"/>
</dbReference>
<accession>A0A928VP14</accession>
<dbReference type="Pfam" id="PF00892">
    <property type="entry name" value="EamA"/>
    <property type="match status" value="2"/>
</dbReference>
<evidence type="ECO:0000256" key="7">
    <source>
        <dbReference type="SAM" id="Phobius"/>
    </source>
</evidence>
<evidence type="ECO:0000256" key="2">
    <source>
        <dbReference type="ARBA" id="ARBA00007362"/>
    </source>
</evidence>
<dbReference type="RefSeq" id="WP_264325964.1">
    <property type="nucleotide sequence ID" value="NZ_JADEXQ010000053.1"/>
</dbReference>
<keyword evidence="3" id="KW-1003">Cell membrane</keyword>
<comment type="caution">
    <text evidence="9">The sequence shown here is derived from an EMBL/GenBank/DDBJ whole genome shotgun (WGS) entry which is preliminary data.</text>
</comment>
<name>A0A928VP14_9CYAN</name>
<feature type="transmembrane region" description="Helical" evidence="7">
    <location>
        <begin position="202"/>
        <end position="224"/>
    </location>
</feature>
<evidence type="ECO:0000256" key="6">
    <source>
        <dbReference type="ARBA" id="ARBA00023136"/>
    </source>
</evidence>
<feature type="transmembrane region" description="Helical" evidence="7">
    <location>
        <begin position="292"/>
        <end position="313"/>
    </location>
</feature>
<organism evidence="9 10">
    <name type="scientific">Romeriopsis navalis LEGE 11480</name>
    <dbReference type="NCBI Taxonomy" id="2777977"/>
    <lineage>
        <taxon>Bacteria</taxon>
        <taxon>Bacillati</taxon>
        <taxon>Cyanobacteriota</taxon>
        <taxon>Cyanophyceae</taxon>
        <taxon>Leptolyngbyales</taxon>
        <taxon>Leptolyngbyaceae</taxon>
        <taxon>Romeriopsis</taxon>
        <taxon>Romeriopsis navalis</taxon>
    </lineage>
</organism>
<feature type="non-terminal residue" evidence="9">
    <location>
        <position position="317"/>
    </location>
</feature>
<evidence type="ECO:0000259" key="8">
    <source>
        <dbReference type="Pfam" id="PF00892"/>
    </source>
</evidence>
<dbReference type="PANTHER" id="PTHR32322:SF18">
    <property type="entry name" value="S-ADENOSYLMETHIONINE_S-ADENOSYLHOMOCYSTEINE TRANSPORTER"/>
    <property type="match status" value="1"/>
</dbReference>
<comment type="subcellular location">
    <subcellularLocation>
        <location evidence="1">Cell membrane</location>
        <topology evidence="1">Multi-pass membrane protein</topology>
    </subcellularLocation>
</comment>
<keyword evidence="4 7" id="KW-0812">Transmembrane</keyword>
<dbReference type="InterPro" id="IPR050638">
    <property type="entry name" value="AA-Vitamin_Transporters"/>
</dbReference>
<evidence type="ECO:0000256" key="4">
    <source>
        <dbReference type="ARBA" id="ARBA00022692"/>
    </source>
</evidence>
<feature type="transmembrane region" description="Helical" evidence="7">
    <location>
        <begin position="51"/>
        <end position="70"/>
    </location>
</feature>
<dbReference type="SUPFAM" id="SSF103481">
    <property type="entry name" value="Multidrug resistance efflux transporter EmrE"/>
    <property type="match status" value="2"/>
</dbReference>
<evidence type="ECO:0000256" key="1">
    <source>
        <dbReference type="ARBA" id="ARBA00004651"/>
    </source>
</evidence>
<keyword evidence="6 7" id="KW-0472">Membrane</keyword>
<keyword evidence="10" id="KW-1185">Reference proteome</keyword>
<dbReference type="Proteomes" id="UP000625316">
    <property type="component" value="Unassembled WGS sequence"/>
</dbReference>
<evidence type="ECO:0000256" key="5">
    <source>
        <dbReference type="ARBA" id="ARBA00022989"/>
    </source>
</evidence>
<proteinExistence type="inferred from homology"/>
<feature type="domain" description="EamA" evidence="8">
    <location>
        <begin position="13"/>
        <end position="156"/>
    </location>
</feature>
<feature type="transmembrane region" description="Helical" evidence="7">
    <location>
        <begin position="82"/>
        <end position="104"/>
    </location>
</feature>
<dbReference type="InterPro" id="IPR000620">
    <property type="entry name" value="EamA_dom"/>
</dbReference>
<reference evidence="9" key="1">
    <citation type="submission" date="2020-10" db="EMBL/GenBank/DDBJ databases">
        <authorList>
            <person name="Castelo-Branco R."/>
            <person name="Eusebio N."/>
            <person name="Adriana R."/>
            <person name="Vieira A."/>
            <person name="Brugerolle De Fraissinette N."/>
            <person name="Rezende De Castro R."/>
            <person name="Schneider M.P."/>
            <person name="Vasconcelos V."/>
            <person name="Leao P.N."/>
        </authorList>
    </citation>
    <scope>NUCLEOTIDE SEQUENCE</scope>
    <source>
        <strain evidence="9">LEGE 11480</strain>
    </source>
</reference>
<dbReference type="GO" id="GO:0005886">
    <property type="term" value="C:plasma membrane"/>
    <property type="evidence" value="ECO:0007669"/>
    <property type="project" value="UniProtKB-SubCell"/>
</dbReference>
<dbReference type="AlphaFoldDB" id="A0A928VP14"/>
<keyword evidence="5 7" id="KW-1133">Transmembrane helix</keyword>
<feature type="transmembrane region" description="Helical" evidence="7">
    <location>
        <begin position="12"/>
        <end position="31"/>
    </location>
</feature>
<dbReference type="PANTHER" id="PTHR32322">
    <property type="entry name" value="INNER MEMBRANE TRANSPORTER"/>
    <property type="match status" value="1"/>
</dbReference>
<feature type="transmembrane region" description="Helical" evidence="7">
    <location>
        <begin position="236"/>
        <end position="255"/>
    </location>
</feature>
<gene>
    <name evidence="9" type="ORF">IQ266_15490</name>
</gene>